<dbReference type="SMART" id="SM00174">
    <property type="entry name" value="RHO"/>
    <property type="match status" value="1"/>
</dbReference>
<evidence type="ECO:0000313" key="2">
    <source>
        <dbReference type="EMBL" id="KAJ5079889.1"/>
    </source>
</evidence>
<organism evidence="2 3">
    <name type="scientific">Anaeramoeba ignava</name>
    <name type="common">Anaerobic marine amoeba</name>
    <dbReference type="NCBI Taxonomy" id="1746090"/>
    <lineage>
        <taxon>Eukaryota</taxon>
        <taxon>Metamonada</taxon>
        <taxon>Anaeramoebidae</taxon>
        <taxon>Anaeramoeba</taxon>
    </lineage>
</organism>
<dbReference type="SMART" id="SM00173">
    <property type="entry name" value="RAS"/>
    <property type="match status" value="1"/>
</dbReference>
<name>A0A9Q0RIK9_ANAIG</name>
<dbReference type="OrthoDB" id="25896at2759"/>
<proteinExistence type="predicted"/>
<accession>A0A9Q0RIK9</accession>
<dbReference type="PROSITE" id="PS51420">
    <property type="entry name" value="RHO"/>
    <property type="match status" value="1"/>
</dbReference>
<sequence>MGDRLLNEESLDSVKIVLIGDSGVGKTCIAKAFESVEFTEKEPTIGSEVHSKAIYCQNGKKVMVHLWDTSGQEKFHSLAPLYYRNAGVIIFVFDPHIPETFQNIKTWLNELDQLIIESPIIALASTKHDLDSDILVSEDEIRSTARKRNAEIYQTSAKNNDGIQEMFAAVTQEAYDKKKFERLNLYLNNEIRITSKDSHKLVGKKPTQGCC</sequence>
<gene>
    <name evidence="2" type="ORF">M0811_04202</name>
</gene>
<dbReference type="GO" id="GO:0005525">
    <property type="term" value="F:GTP binding"/>
    <property type="evidence" value="ECO:0007669"/>
    <property type="project" value="InterPro"/>
</dbReference>
<dbReference type="OMA" id="DEWGREH"/>
<dbReference type="InterPro" id="IPR025662">
    <property type="entry name" value="Sigma_54_int_dom_ATP-bd_1"/>
</dbReference>
<dbReference type="NCBIfam" id="TIGR00231">
    <property type="entry name" value="small_GTP"/>
    <property type="match status" value="1"/>
</dbReference>
<dbReference type="InterPro" id="IPR001806">
    <property type="entry name" value="Small_GTPase"/>
</dbReference>
<dbReference type="Proteomes" id="UP001149090">
    <property type="component" value="Unassembled WGS sequence"/>
</dbReference>
<reference evidence="2" key="1">
    <citation type="submission" date="2022-10" db="EMBL/GenBank/DDBJ databases">
        <title>Novel sulphate-reducing endosymbionts in the free-living metamonad Anaeramoeba.</title>
        <authorList>
            <person name="Jerlstrom-Hultqvist J."/>
            <person name="Cepicka I."/>
            <person name="Gallot-Lavallee L."/>
            <person name="Salas-Leiva D."/>
            <person name="Curtis B.A."/>
            <person name="Zahonova K."/>
            <person name="Pipaliya S."/>
            <person name="Dacks J."/>
            <person name="Roger A.J."/>
        </authorList>
    </citation>
    <scope>NUCLEOTIDE SEQUENCE</scope>
    <source>
        <strain evidence="2">BMAN</strain>
    </source>
</reference>
<evidence type="ECO:0000256" key="1">
    <source>
        <dbReference type="ARBA" id="ARBA00022741"/>
    </source>
</evidence>
<dbReference type="Pfam" id="PF00071">
    <property type="entry name" value="Ras"/>
    <property type="match status" value="1"/>
</dbReference>
<dbReference type="InterPro" id="IPR027417">
    <property type="entry name" value="P-loop_NTPase"/>
</dbReference>
<protein>
    <submittedName>
        <fullName evidence="2">Ras family-domain-containing protein</fullName>
    </submittedName>
</protein>
<dbReference type="InterPro" id="IPR005225">
    <property type="entry name" value="Small_GTP-bd"/>
</dbReference>
<dbReference type="Gene3D" id="3.40.50.300">
    <property type="entry name" value="P-loop containing nucleotide triphosphate hydrolases"/>
    <property type="match status" value="1"/>
</dbReference>
<dbReference type="PANTHER" id="PTHR47978">
    <property type="match status" value="1"/>
</dbReference>
<dbReference type="SMART" id="SM00175">
    <property type="entry name" value="RAB"/>
    <property type="match status" value="1"/>
</dbReference>
<dbReference type="EMBL" id="JAPDFW010000022">
    <property type="protein sequence ID" value="KAJ5079889.1"/>
    <property type="molecule type" value="Genomic_DNA"/>
</dbReference>
<dbReference type="CDD" id="cd00154">
    <property type="entry name" value="Rab"/>
    <property type="match status" value="1"/>
</dbReference>
<dbReference type="PROSITE" id="PS00675">
    <property type="entry name" value="SIGMA54_INTERACT_1"/>
    <property type="match status" value="1"/>
</dbReference>
<evidence type="ECO:0000313" key="3">
    <source>
        <dbReference type="Proteomes" id="UP001149090"/>
    </source>
</evidence>
<keyword evidence="3" id="KW-1185">Reference proteome</keyword>
<dbReference type="FunFam" id="3.40.50.300:FF:000808">
    <property type="entry name" value="Small GTP-binding protein, putative"/>
    <property type="match status" value="1"/>
</dbReference>
<dbReference type="SMART" id="SM00176">
    <property type="entry name" value="RAN"/>
    <property type="match status" value="1"/>
</dbReference>
<dbReference type="PRINTS" id="PR00449">
    <property type="entry name" value="RASTRNSFRMNG"/>
</dbReference>
<comment type="caution">
    <text evidence="2">The sequence shown here is derived from an EMBL/GenBank/DDBJ whole genome shotgun (WGS) entry which is preliminary data.</text>
</comment>
<dbReference type="SUPFAM" id="SSF52540">
    <property type="entry name" value="P-loop containing nucleoside triphosphate hydrolases"/>
    <property type="match status" value="1"/>
</dbReference>
<dbReference type="GO" id="GO:0003924">
    <property type="term" value="F:GTPase activity"/>
    <property type="evidence" value="ECO:0007669"/>
    <property type="project" value="InterPro"/>
</dbReference>
<dbReference type="PROSITE" id="PS51419">
    <property type="entry name" value="RAB"/>
    <property type="match status" value="1"/>
</dbReference>
<dbReference type="AlphaFoldDB" id="A0A9Q0RIK9"/>
<dbReference type="SMART" id="SM00177">
    <property type="entry name" value="ARF"/>
    <property type="match status" value="1"/>
</dbReference>
<keyword evidence="1" id="KW-0547">Nucleotide-binding</keyword>